<gene>
    <name evidence="1" type="ORF">SAMN05660649_04223</name>
</gene>
<accession>A0A1I2Y480</accession>
<evidence type="ECO:0000313" key="2">
    <source>
        <dbReference type="Proteomes" id="UP000199337"/>
    </source>
</evidence>
<name>A0A1I2Y480_9FIRM</name>
<dbReference type="STRING" id="341036.SAMN05660649_04223"/>
<dbReference type="EMBL" id="FOOX01000019">
    <property type="protein sequence ID" value="SFH19131.1"/>
    <property type="molecule type" value="Genomic_DNA"/>
</dbReference>
<sequence length="152" mass="16973">MTVTIRSSDIVSLEAMITPLQKICNECDLYNTTECKPAACIVGFALRSLQFARQKGILDIPGAAKHIPRSDMKHYFVGNIIPALAETCRQCRECRDNHSPNCVIALTRTCLENAILPENIAYPGSIFMYLAALKKQDQEIAKMLADELKQKQ</sequence>
<dbReference type="RefSeq" id="WP_238456580.1">
    <property type="nucleotide sequence ID" value="NZ_FOOX01000019.1"/>
</dbReference>
<reference evidence="2" key="1">
    <citation type="submission" date="2016-10" db="EMBL/GenBank/DDBJ databases">
        <authorList>
            <person name="Varghese N."/>
            <person name="Submissions S."/>
        </authorList>
    </citation>
    <scope>NUCLEOTIDE SEQUENCE [LARGE SCALE GENOMIC DNA]</scope>
    <source>
        <strain evidence="2">DSM 17038</strain>
    </source>
</reference>
<organism evidence="1 2">
    <name type="scientific">Desulfotruncus arcticus DSM 17038</name>
    <dbReference type="NCBI Taxonomy" id="1121424"/>
    <lineage>
        <taxon>Bacteria</taxon>
        <taxon>Bacillati</taxon>
        <taxon>Bacillota</taxon>
        <taxon>Clostridia</taxon>
        <taxon>Eubacteriales</taxon>
        <taxon>Desulfallaceae</taxon>
        <taxon>Desulfotruncus</taxon>
    </lineage>
</organism>
<protein>
    <submittedName>
        <fullName evidence="1">Uncharacterized protein</fullName>
    </submittedName>
</protein>
<keyword evidence="2" id="KW-1185">Reference proteome</keyword>
<evidence type="ECO:0000313" key="1">
    <source>
        <dbReference type="EMBL" id="SFH19131.1"/>
    </source>
</evidence>
<dbReference type="Proteomes" id="UP000199337">
    <property type="component" value="Unassembled WGS sequence"/>
</dbReference>
<dbReference type="AlphaFoldDB" id="A0A1I2Y480"/>
<proteinExistence type="predicted"/>